<evidence type="ECO:0000313" key="1">
    <source>
        <dbReference type="EMBL" id="KAI0057785.1"/>
    </source>
</evidence>
<gene>
    <name evidence="1" type="ORF">BV25DRAFT_1830699</name>
</gene>
<sequence>MLRSFAYKSSRSALRHTTHSAKTSHLEPIIVKITTVRMISTPPAAASSQIVTLPFIPELYDVNYLDALLPPKTETSAVLEPEIRNAMMDALKATAHQVYTTNMAPAFDSTLSPTLDAFQRLVPYANSADIHAALTKSWDEDPNLTLRLIWNTRSIHDGKGEKELFYKAWSWLYEHHPRTAIANLAQLVVPNCKVRGKKSLTSHGYWKDLLNIVALVMLDQLGHNAPGDLPFLHTPREMRAQAWIKLKYIEEASKLGIDPAPADREAASKRATESVKAIARTRRMDRAGQVHDLLGKKLADPRFRALYITVARLLTDQLVREACLLEQAEALPDGPQRKRLLNRLSLVSKWAPTPGCSHDRVTNIATAVSLLLRRAGLMDSLPLPVDLAGPVPAPLTHVLRSFYQRWVLTPLRAATYLPEPLMSAKRWSSIEYKRVPSMCMNNNNERFFKHDPERFAQYIMDVESGKTTISGATLMPHELVRKAVLAQSSLQATGGTALEVLRRQAQRKLMEMQMQVLEAQWATLIARLRAAGTLDNSIAICDVSGSMGYIGGDATDPIHPAIALSYILAQVARPPFANTFITFSAHPEVVVLDPARGLGENVRKMAKSSWSMNTDLHAVFMDLLLPLAKAHNVPQEDMIKRLFVFSDMQFDSATAPSYGGKVLESWETNHDAIEHAYHEAGYEMPEIVYWDLSNEFMTTAVQAERKGVALMNGFSPAMLKVFMGEEPEEEVEVVEVVEGEVRTKTARLAEDFTPLNVMKRALGRVSYDGLVVVD</sequence>
<proteinExistence type="predicted"/>
<comment type="caution">
    <text evidence="1">The sequence shown here is derived from an EMBL/GenBank/DDBJ whole genome shotgun (WGS) entry which is preliminary data.</text>
</comment>
<reference evidence="1" key="1">
    <citation type="submission" date="2021-03" db="EMBL/GenBank/DDBJ databases">
        <authorList>
            <consortium name="DOE Joint Genome Institute"/>
            <person name="Ahrendt S."/>
            <person name="Looney B.P."/>
            <person name="Miyauchi S."/>
            <person name="Morin E."/>
            <person name="Drula E."/>
            <person name="Courty P.E."/>
            <person name="Chicoki N."/>
            <person name="Fauchery L."/>
            <person name="Kohler A."/>
            <person name="Kuo A."/>
            <person name="Labutti K."/>
            <person name="Pangilinan J."/>
            <person name="Lipzen A."/>
            <person name="Riley R."/>
            <person name="Andreopoulos W."/>
            <person name="He G."/>
            <person name="Johnson J."/>
            <person name="Barry K.W."/>
            <person name="Grigoriev I.V."/>
            <person name="Nagy L."/>
            <person name="Hibbett D."/>
            <person name="Henrissat B."/>
            <person name="Matheny P.B."/>
            <person name="Labbe J."/>
            <person name="Martin F."/>
        </authorList>
    </citation>
    <scope>NUCLEOTIDE SEQUENCE</scope>
    <source>
        <strain evidence="1">HHB10654</strain>
    </source>
</reference>
<accession>A0ACB8SN04</accession>
<name>A0ACB8SN04_9AGAM</name>
<dbReference type="EMBL" id="MU277242">
    <property type="protein sequence ID" value="KAI0057785.1"/>
    <property type="molecule type" value="Genomic_DNA"/>
</dbReference>
<dbReference type="Proteomes" id="UP000814140">
    <property type="component" value="Unassembled WGS sequence"/>
</dbReference>
<evidence type="ECO:0000313" key="2">
    <source>
        <dbReference type="Proteomes" id="UP000814140"/>
    </source>
</evidence>
<organism evidence="1 2">
    <name type="scientific">Artomyces pyxidatus</name>
    <dbReference type="NCBI Taxonomy" id="48021"/>
    <lineage>
        <taxon>Eukaryota</taxon>
        <taxon>Fungi</taxon>
        <taxon>Dikarya</taxon>
        <taxon>Basidiomycota</taxon>
        <taxon>Agaricomycotina</taxon>
        <taxon>Agaricomycetes</taxon>
        <taxon>Russulales</taxon>
        <taxon>Auriscalpiaceae</taxon>
        <taxon>Artomyces</taxon>
    </lineage>
</organism>
<protein>
    <submittedName>
        <fullName evidence="1">Uncharacterized protein</fullName>
    </submittedName>
</protein>
<reference evidence="1" key="2">
    <citation type="journal article" date="2022" name="New Phytol.">
        <title>Evolutionary transition to the ectomycorrhizal habit in the genomes of a hyperdiverse lineage of mushroom-forming fungi.</title>
        <authorList>
            <person name="Looney B."/>
            <person name="Miyauchi S."/>
            <person name="Morin E."/>
            <person name="Drula E."/>
            <person name="Courty P.E."/>
            <person name="Kohler A."/>
            <person name="Kuo A."/>
            <person name="LaButti K."/>
            <person name="Pangilinan J."/>
            <person name="Lipzen A."/>
            <person name="Riley R."/>
            <person name="Andreopoulos W."/>
            <person name="He G."/>
            <person name="Johnson J."/>
            <person name="Nolan M."/>
            <person name="Tritt A."/>
            <person name="Barry K.W."/>
            <person name="Grigoriev I.V."/>
            <person name="Nagy L.G."/>
            <person name="Hibbett D."/>
            <person name="Henrissat B."/>
            <person name="Matheny P.B."/>
            <person name="Labbe J."/>
            <person name="Martin F.M."/>
        </authorList>
    </citation>
    <scope>NUCLEOTIDE SEQUENCE</scope>
    <source>
        <strain evidence="1">HHB10654</strain>
    </source>
</reference>
<keyword evidence="2" id="KW-1185">Reference proteome</keyword>